<dbReference type="PANTHER" id="PTHR35152">
    <property type="entry name" value="DOMAIN SIGNALLING PROTEIN, PUTATIVE (AFU_ORTHOLOGUE AFUA_5G11310)-RELATED"/>
    <property type="match status" value="1"/>
</dbReference>
<accession>A0A3P3EC87</accession>
<evidence type="ECO:0000313" key="3">
    <source>
        <dbReference type="EMBL" id="RRH82768.1"/>
    </source>
</evidence>
<protein>
    <submittedName>
        <fullName evidence="3">Bifunctional diguanylate cyclase/phosphodiesterase</fullName>
    </submittedName>
</protein>
<feature type="transmembrane region" description="Helical" evidence="1">
    <location>
        <begin position="7"/>
        <end position="24"/>
    </location>
</feature>
<reference evidence="3 4" key="1">
    <citation type="submission" date="2018-11" db="EMBL/GenBank/DDBJ databases">
        <title>the genome of Mesorhizobium tamadayense DSM 28320.</title>
        <authorList>
            <person name="Gao J."/>
        </authorList>
    </citation>
    <scope>NUCLEOTIDE SEQUENCE [LARGE SCALE GENOMIC DNA]</scope>
    <source>
        <strain evidence="3 4">DSM 28320</strain>
    </source>
</reference>
<comment type="caution">
    <text evidence="1">Lacks conserved residue(s) required for the propagation of feature annotation.</text>
</comment>
<feature type="transmembrane region" description="Helical" evidence="1">
    <location>
        <begin position="105"/>
        <end position="127"/>
    </location>
</feature>
<proteinExistence type="predicted"/>
<evidence type="ECO:0000256" key="1">
    <source>
        <dbReference type="PROSITE-ProRule" id="PRU00244"/>
    </source>
</evidence>
<feature type="non-terminal residue" evidence="3">
    <location>
        <position position="1"/>
    </location>
</feature>
<dbReference type="RefSeq" id="WP_281035206.1">
    <property type="nucleotide sequence ID" value="NZ_RQXT01000201.1"/>
</dbReference>
<keyword evidence="4" id="KW-1185">Reference proteome</keyword>
<feature type="transmembrane region" description="Helical" evidence="1">
    <location>
        <begin position="65"/>
        <end position="85"/>
    </location>
</feature>
<evidence type="ECO:0000259" key="2">
    <source>
        <dbReference type="PROSITE" id="PS50924"/>
    </source>
</evidence>
<dbReference type="AlphaFoldDB" id="A0A3P3EC87"/>
<keyword evidence="1" id="KW-1133">Transmembrane helix</keyword>
<dbReference type="Pfam" id="PF03707">
    <property type="entry name" value="MHYT"/>
    <property type="match status" value="1"/>
</dbReference>
<keyword evidence="1" id="KW-0812">Transmembrane</keyword>
<sequence length="213" mass="22083">GRWIGGAIVGGGIAVMHYTGMAAFEIAGRVVWDVPLVAASIILGALFGTAALPVALYANMVKWKALGALVLTVAICSHHFTAMGAAAIMPDPRIVVSATALPADWMAAGVALVSIVIILLAIIGVALDMRDLRRAGEIARMQELVDAAVEGLIVCNETEIVAANRSFAELACVDGSQPVGRPLTSFFLKAFRGELTGTAQTPLEVELCVTNGS</sequence>
<keyword evidence="1" id="KW-0472">Membrane</keyword>
<comment type="caution">
    <text evidence="3">The sequence shown here is derived from an EMBL/GenBank/DDBJ whole genome shotgun (WGS) entry which is preliminary data.</text>
</comment>
<feature type="transmembrane region" description="Helical" evidence="1">
    <location>
        <begin position="36"/>
        <end position="58"/>
    </location>
</feature>
<dbReference type="EMBL" id="RQXT01000201">
    <property type="protein sequence ID" value="RRH82768.1"/>
    <property type="molecule type" value="Genomic_DNA"/>
</dbReference>
<organism evidence="3 4">
    <name type="scientific">Mesorhizobium tamadayense</name>
    <dbReference type="NCBI Taxonomy" id="425306"/>
    <lineage>
        <taxon>Bacteria</taxon>
        <taxon>Pseudomonadati</taxon>
        <taxon>Pseudomonadota</taxon>
        <taxon>Alphaproteobacteria</taxon>
        <taxon>Hyphomicrobiales</taxon>
        <taxon>Phyllobacteriaceae</taxon>
        <taxon>Mesorhizobium</taxon>
    </lineage>
</organism>
<evidence type="ECO:0000313" key="4">
    <source>
        <dbReference type="Proteomes" id="UP000273786"/>
    </source>
</evidence>
<dbReference type="GO" id="GO:0016020">
    <property type="term" value="C:membrane"/>
    <property type="evidence" value="ECO:0007669"/>
    <property type="project" value="UniProtKB-UniRule"/>
</dbReference>
<dbReference type="Proteomes" id="UP000273786">
    <property type="component" value="Unassembled WGS sequence"/>
</dbReference>
<dbReference type="InterPro" id="IPR005330">
    <property type="entry name" value="MHYT_dom"/>
</dbReference>
<dbReference type="PANTHER" id="PTHR35152:SF1">
    <property type="entry name" value="DOMAIN SIGNALLING PROTEIN, PUTATIVE (AFU_ORTHOLOGUE AFUA_5G11310)-RELATED"/>
    <property type="match status" value="1"/>
</dbReference>
<name>A0A3P3EC87_9HYPH</name>
<dbReference type="PROSITE" id="PS50924">
    <property type="entry name" value="MHYT"/>
    <property type="match status" value="1"/>
</dbReference>
<feature type="non-terminal residue" evidence="3">
    <location>
        <position position="213"/>
    </location>
</feature>
<feature type="domain" description="MHYT" evidence="2">
    <location>
        <begin position="1"/>
        <end position="89"/>
    </location>
</feature>
<gene>
    <name evidence="3" type="ORF">EH240_37245</name>
</gene>